<feature type="compositionally biased region" description="Basic and acidic residues" evidence="2">
    <location>
        <begin position="798"/>
        <end position="807"/>
    </location>
</feature>
<proteinExistence type="predicted"/>
<keyword evidence="1" id="KW-0677">Repeat</keyword>
<sequence length="827" mass="93657">MPPKSIIGGTLVTGGTFNSAERDVNIYNHVLESKEPLGIELLRRNVAVSAFHNSAERFDSPKCHPQTRKAVLKEIMDWVKDDGKHQLLWLYGPAGAGKSSIAHTVAEMCNQAGLLAADFFFSRTAPDRNHDKYLVASIVYQLTLSIPQLRQAVTLAVERDPHIFARSISAQVQALIIEPFYTVRPTEVPGLVVIDGLDECLGARSQSNIISALSSALEQKSFALFFLIASRPEHAIRNAFESQGAHLNTHPLALDNAYDPDADIRLFLRSKFEDIRKNHPSGSSFLPSWPSPDRLERLVEKSSGQFIYASTVMKFVEEPGYWPDDRLDIVFGLSPPGSNTPFAELDTFYTHILSSVKDFDKVRTVFYFLIFTEDRVKDKSPRSIEKFLNFRYGELQTILCDLHSVLFIPNPCSPWSSFNKRHKSVTILHASLPDFLMDKSRSRHFFLDSNDAHAHLAQCYQRIVTLEIGKLPSFHYHSYLDYSIFLNIEQDFESILHHVMNASSSPLQLLSIMHFATYLHGCLKPEINLPAESLHVPELLSQLSRTSMLLRSNIPRFLQWTEREQKTTEYINVFDSWLLTHLEKYPKSAFFHVLAAFSINASRKDCMVIAEVLKLGQPHVSVDYEAVMQLDSEALGFITSPFVEDEPSHEAARSILSAFFKDSKRSGEYCISQSRCTELAQVLVEFLENHDVHVRNRWASISGQEIDMDKRSVNLLTAVLSQISPIRQLGVFLRDKPLEVGRFEWIAEEFDALLCAIMNYISCSMAAPPVIEHDDDDTTLTLSPTFTSQSRSQGNSGDVKHRDDGRGPTHGAMNKVKRKSFFKWLRI</sequence>
<dbReference type="PANTHER" id="PTHR10039">
    <property type="entry name" value="AMELOGENIN"/>
    <property type="match status" value="1"/>
</dbReference>
<dbReference type="EMBL" id="JAACJL010000058">
    <property type="protein sequence ID" value="KAF4611152.1"/>
    <property type="molecule type" value="Genomic_DNA"/>
</dbReference>
<dbReference type="InterPro" id="IPR056884">
    <property type="entry name" value="NPHP3-like_N"/>
</dbReference>
<gene>
    <name evidence="4" type="ORF">D9613_006644</name>
</gene>
<name>A0A8H4QIU2_9AGAR</name>
<feature type="compositionally biased region" description="Polar residues" evidence="2">
    <location>
        <begin position="783"/>
        <end position="796"/>
    </location>
</feature>
<reference evidence="4 5" key="1">
    <citation type="submission" date="2019-12" db="EMBL/GenBank/DDBJ databases">
        <authorList>
            <person name="Floudas D."/>
            <person name="Bentzer J."/>
            <person name="Ahren D."/>
            <person name="Johansson T."/>
            <person name="Persson P."/>
            <person name="Tunlid A."/>
        </authorList>
    </citation>
    <scope>NUCLEOTIDE SEQUENCE [LARGE SCALE GENOMIC DNA]</scope>
    <source>
        <strain evidence="4 5">CBS 102.39</strain>
    </source>
</reference>
<dbReference type="Pfam" id="PF24883">
    <property type="entry name" value="NPHP3_N"/>
    <property type="match status" value="1"/>
</dbReference>
<accession>A0A8H4QIU2</accession>
<dbReference type="AlphaFoldDB" id="A0A8H4QIU2"/>
<feature type="region of interest" description="Disordered" evidence="2">
    <location>
        <begin position="778"/>
        <end position="813"/>
    </location>
</feature>
<evidence type="ECO:0000259" key="3">
    <source>
        <dbReference type="Pfam" id="PF24883"/>
    </source>
</evidence>
<keyword evidence="5" id="KW-1185">Reference proteome</keyword>
<dbReference type="InterPro" id="IPR027417">
    <property type="entry name" value="P-loop_NTPase"/>
</dbReference>
<evidence type="ECO:0000256" key="1">
    <source>
        <dbReference type="ARBA" id="ARBA00022737"/>
    </source>
</evidence>
<protein>
    <recommendedName>
        <fullName evidence="3">Nephrocystin 3-like N-terminal domain-containing protein</fullName>
    </recommendedName>
</protein>
<comment type="caution">
    <text evidence="4">The sequence shown here is derived from an EMBL/GenBank/DDBJ whole genome shotgun (WGS) entry which is preliminary data.</text>
</comment>
<evidence type="ECO:0000256" key="2">
    <source>
        <dbReference type="SAM" id="MobiDB-lite"/>
    </source>
</evidence>
<dbReference type="Gene3D" id="3.40.50.300">
    <property type="entry name" value="P-loop containing nucleotide triphosphate hydrolases"/>
    <property type="match status" value="1"/>
</dbReference>
<evidence type="ECO:0000313" key="4">
    <source>
        <dbReference type="EMBL" id="KAF4611152.1"/>
    </source>
</evidence>
<evidence type="ECO:0000313" key="5">
    <source>
        <dbReference type="Proteomes" id="UP000521872"/>
    </source>
</evidence>
<dbReference type="Proteomes" id="UP000521872">
    <property type="component" value="Unassembled WGS sequence"/>
</dbReference>
<dbReference type="SUPFAM" id="SSF52540">
    <property type="entry name" value="P-loop containing nucleoside triphosphate hydrolases"/>
    <property type="match status" value="1"/>
</dbReference>
<organism evidence="4 5">
    <name type="scientific">Agrocybe pediades</name>
    <dbReference type="NCBI Taxonomy" id="84607"/>
    <lineage>
        <taxon>Eukaryota</taxon>
        <taxon>Fungi</taxon>
        <taxon>Dikarya</taxon>
        <taxon>Basidiomycota</taxon>
        <taxon>Agaricomycotina</taxon>
        <taxon>Agaricomycetes</taxon>
        <taxon>Agaricomycetidae</taxon>
        <taxon>Agaricales</taxon>
        <taxon>Agaricineae</taxon>
        <taxon>Strophariaceae</taxon>
        <taxon>Agrocybe</taxon>
    </lineage>
</organism>
<feature type="domain" description="Nephrocystin 3-like N-terminal" evidence="3">
    <location>
        <begin position="73"/>
        <end position="231"/>
    </location>
</feature>
<dbReference type="PANTHER" id="PTHR10039:SF17">
    <property type="entry name" value="FUNGAL STAND N-TERMINAL GOODBYE DOMAIN-CONTAINING PROTEIN-RELATED"/>
    <property type="match status" value="1"/>
</dbReference>